<sequence length="72" mass="8179">MSGTRLLAIGGFAVAIVLFLVMEWAARREGSRIPTLGDVCAYVMQYEVGRVPVGRIGVFGFWWWLGWHFFAR</sequence>
<dbReference type="EMBL" id="JBCGDC010000057">
    <property type="protein sequence ID" value="MFB6395358.1"/>
    <property type="molecule type" value="Genomic_DNA"/>
</dbReference>
<proteinExistence type="predicted"/>
<evidence type="ECO:0000313" key="2">
    <source>
        <dbReference type="EMBL" id="MFB6395358.1"/>
    </source>
</evidence>
<keyword evidence="3" id="KW-1185">Reference proteome</keyword>
<keyword evidence="1" id="KW-0812">Transmembrane</keyword>
<keyword evidence="1" id="KW-1133">Transmembrane helix</keyword>
<comment type="caution">
    <text evidence="2">The sequence shown here is derived from an EMBL/GenBank/DDBJ whole genome shotgun (WGS) entry which is preliminary data.</text>
</comment>
<name>A0ABV5CX62_9ACTN</name>
<feature type="transmembrane region" description="Helical" evidence="1">
    <location>
        <begin position="6"/>
        <end position="26"/>
    </location>
</feature>
<evidence type="ECO:0000313" key="3">
    <source>
        <dbReference type="Proteomes" id="UP001582793"/>
    </source>
</evidence>
<protein>
    <submittedName>
        <fullName evidence="2">DUF6186 family protein</fullName>
    </submittedName>
</protein>
<organism evidence="2 3">
    <name type="scientific">Polymorphospora lycopeni</name>
    <dbReference type="NCBI Taxonomy" id="3140240"/>
    <lineage>
        <taxon>Bacteria</taxon>
        <taxon>Bacillati</taxon>
        <taxon>Actinomycetota</taxon>
        <taxon>Actinomycetes</taxon>
        <taxon>Micromonosporales</taxon>
        <taxon>Micromonosporaceae</taxon>
        <taxon>Polymorphospora</taxon>
    </lineage>
</organism>
<reference evidence="2 3" key="1">
    <citation type="submission" date="2024-04" db="EMBL/GenBank/DDBJ databases">
        <title>Polymorphospora sp. isolated from Baiyangdian Lake in Xiong'an New Area.</title>
        <authorList>
            <person name="Zhang X."/>
            <person name="Liu J."/>
        </authorList>
    </citation>
    <scope>NUCLEOTIDE SEQUENCE [LARGE SCALE GENOMIC DNA]</scope>
    <source>
        <strain evidence="2 3">2-325</strain>
    </source>
</reference>
<evidence type="ECO:0000256" key="1">
    <source>
        <dbReference type="SAM" id="Phobius"/>
    </source>
</evidence>
<dbReference type="InterPro" id="IPR046177">
    <property type="entry name" value="DUF6186"/>
</dbReference>
<gene>
    <name evidence="2" type="ORF">AAFH96_19915</name>
</gene>
<keyword evidence="1" id="KW-0472">Membrane</keyword>
<accession>A0ABV5CX62</accession>
<dbReference type="Pfam" id="PF19684">
    <property type="entry name" value="DUF6186"/>
    <property type="match status" value="1"/>
</dbReference>
<dbReference type="Proteomes" id="UP001582793">
    <property type="component" value="Unassembled WGS sequence"/>
</dbReference>
<dbReference type="RefSeq" id="WP_364207994.1">
    <property type="nucleotide sequence ID" value="NZ_JBCGDC010000057.1"/>
</dbReference>